<keyword evidence="1" id="KW-0472">Membrane</keyword>
<dbReference type="AlphaFoldDB" id="A0A7T3FWU2"/>
<name>A0A7T3FWU2_9EURY</name>
<feature type="transmembrane region" description="Helical" evidence="1">
    <location>
        <begin position="109"/>
        <end position="129"/>
    </location>
</feature>
<dbReference type="InterPro" id="IPR025450">
    <property type="entry name" value="YndJ-like"/>
</dbReference>
<protein>
    <submittedName>
        <fullName evidence="2">YndJ family protein</fullName>
    </submittedName>
</protein>
<dbReference type="Proteomes" id="UP000595001">
    <property type="component" value="Chromosome"/>
</dbReference>
<feature type="transmembrane region" description="Helical" evidence="1">
    <location>
        <begin position="299"/>
        <end position="322"/>
    </location>
</feature>
<dbReference type="EMBL" id="CP065856">
    <property type="protein sequence ID" value="QPV62111.1"/>
    <property type="molecule type" value="Genomic_DNA"/>
</dbReference>
<feature type="transmembrane region" description="Helical" evidence="1">
    <location>
        <begin position="265"/>
        <end position="287"/>
    </location>
</feature>
<feature type="transmembrane region" description="Helical" evidence="1">
    <location>
        <begin position="174"/>
        <end position="196"/>
    </location>
</feature>
<sequence length="329" mass="32293">MSGGKVDGNGTAETDPDPFARLVAGGSLADLSAVAGGGLWVVLALAGGLSQVERALALAPLVVVPLGVGLAARGEFTGLSGRLLGAAVASLPVGASLMALSLVVDAGPVAAGLAAPWVFVTSLLALAGVSRAVERGSIRPLTLGLVDAGLAYVPVAAVALVLSHLGITFWFDPTIVLLTAVHFHFAGFALPVLAGVTGRHLGGFDGAVRAVAGVILVGPAIIAVGISFSPLVEVVAVGAFTLAVAAFGLLVLVRVVPSLDVLPAALVGLSALALPVSMVLALGYGVAAFGGPNPLGLGIGRMATLHGSLNAYGFALCGVLGWRAHGRGA</sequence>
<keyword evidence="1" id="KW-0812">Transmembrane</keyword>
<keyword evidence="3" id="KW-1185">Reference proteome</keyword>
<evidence type="ECO:0000256" key="1">
    <source>
        <dbReference type="SAM" id="Phobius"/>
    </source>
</evidence>
<dbReference type="KEGG" id="hlt:I7X12_15360"/>
<gene>
    <name evidence="2" type="ORF">I7X12_15360</name>
</gene>
<organism evidence="2 3">
    <name type="scientific">Halosimplex litoreum</name>
    <dbReference type="NCBI Taxonomy" id="1198301"/>
    <lineage>
        <taxon>Archaea</taxon>
        <taxon>Methanobacteriati</taxon>
        <taxon>Methanobacteriota</taxon>
        <taxon>Stenosarchaea group</taxon>
        <taxon>Halobacteria</taxon>
        <taxon>Halobacteriales</taxon>
        <taxon>Haloarculaceae</taxon>
        <taxon>Halosimplex</taxon>
    </lineage>
</organism>
<dbReference type="Pfam" id="PF14158">
    <property type="entry name" value="YndJ"/>
    <property type="match status" value="1"/>
</dbReference>
<feature type="transmembrane region" description="Helical" evidence="1">
    <location>
        <begin position="55"/>
        <end position="72"/>
    </location>
</feature>
<evidence type="ECO:0000313" key="3">
    <source>
        <dbReference type="Proteomes" id="UP000595001"/>
    </source>
</evidence>
<feature type="transmembrane region" description="Helical" evidence="1">
    <location>
        <begin position="234"/>
        <end position="253"/>
    </location>
</feature>
<accession>A0A7T3FWU2</accession>
<evidence type="ECO:0000313" key="2">
    <source>
        <dbReference type="EMBL" id="QPV62111.1"/>
    </source>
</evidence>
<reference evidence="2 3" key="1">
    <citation type="submission" date="2020-12" db="EMBL/GenBank/DDBJ databases">
        <title>Halosimplex halophilum sp. nov. and Halosimplex salinum sp. nov., two new members of the genus Halosimplex.</title>
        <authorList>
            <person name="Cui H.L."/>
        </authorList>
    </citation>
    <scope>NUCLEOTIDE SEQUENCE [LARGE SCALE GENOMIC DNA]</scope>
    <source>
        <strain evidence="2 3">YGH94</strain>
    </source>
</reference>
<dbReference type="RefSeq" id="WP_198060927.1">
    <property type="nucleotide sequence ID" value="NZ_CP065856.1"/>
</dbReference>
<dbReference type="OrthoDB" id="206175at2157"/>
<feature type="transmembrane region" description="Helical" evidence="1">
    <location>
        <begin position="28"/>
        <end position="49"/>
    </location>
</feature>
<feature type="transmembrane region" description="Helical" evidence="1">
    <location>
        <begin position="208"/>
        <end position="228"/>
    </location>
</feature>
<keyword evidence="1" id="KW-1133">Transmembrane helix</keyword>
<feature type="transmembrane region" description="Helical" evidence="1">
    <location>
        <begin position="141"/>
        <end position="162"/>
    </location>
</feature>
<proteinExistence type="predicted"/>
<dbReference type="GeneID" id="60589899"/>